<reference evidence="8 9" key="1">
    <citation type="submission" date="2015-10" db="EMBL/GenBank/DDBJ databases">
        <title>Full genome of DAOMC 229536 Phialocephala scopiformis, a fungal endophyte of spruce producing the potent anti-insectan compound rugulosin.</title>
        <authorList>
            <consortium name="DOE Joint Genome Institute"/>
            <person name="Walker A.K."/>
            <person name="Frasz S.L."/>
            <person name="Seifert K.A."/>
            <person name="Miller J.D."/>
            <person name="Mondo S.J."/>
            <person name="Labutti K."/>
            <person name="Lipzen A."/>
            <person name="Dockter R."/>
            <person name="Kennedy M."/>
            <person name="Grigoriev I.V."/>
            <person name="Spatafora J.W."/>
        </authorList>
    </citation>
    <scope>NUCLEOTIDE SEQUENCE [LARGE SCALE GENOMIC DNA]</scope>
    <source>
        <strain evidence="8 9">CBS 120377</strain>
    </source>
</reference>
<organism evidence="8 9">
    <name type="scientific">Mollisia scopiformis</name>
    <name type="common">Conifer needle endophyte fungus</name>
    <name type="synonym">Phialocephala scopiformis</name>
    <dbReference type="NCBI Taxonomy" id="149040"/>
    <lineage>
        <taxon>Eukaryota</taxon>
        <taxon>Fungi</taxon>
        <taxon>Dikarya</taxon>
        <taxon>Ascomycota</taxon>
        <taxon>Pezizomycotina</taxon>
        <taxon>Leotiomycetes</taxon>
        <taxon>Helotiales</taxon>
        <taxon>Mollisiaceae</taxon>
        <taxon>Mollisia</taxon>
    </lineage>
</organism>
<dbReference type="InterPro" id="IPR001055">
    <property type="entry name" value="Adrenodoxin-like"/>
</dbReference>
<evidence type="ECO:0000256" key="3">
    <source>
        <dbReference type="ARBA" id="ARBA00022723"/>
    </source>
</evidence>
<dbReference type="KEGG" id="psco:LY89DRAFT_576667"/>
<dbReference type="RefSeq" id="XP_018076024.1">
    <property type="nucleotide sequence ID" value="XM_018208849.1"/>
</dbReference>
<dbReference type="InterPro" id="IPR036010">
    <property type="entry name" value="2Fe-2S_ferredoxin-like_sf"/>
</dbReference>
<dbReference type="SUPFAM" id="SSF54292">
    <property type="entry name" value="2Fe-2S ferredoxin-like"/>
    <property type="match status" value="1"/>
</dbReference>
<dbReference type="CDD" id="cd00207">
    <property type="entry name" value="fer2"/>
    <property type="match status" value="1"/>
</dbReference>
<dbReference type="PANTHER" id="PTHR23426:SF65">
    <property type="entry name" value="FERREDOXIN-2, MITOCHONDRIAL"/>
    <property type="match status" value="1"/>
</dbReference>
<dbReference type="PANTHER" id="PTHR23426">
    <property type="entry name" value="FERREDOXIN/ADRENODOXIN"/>
    <property type="match status" value="1"/>
</dbReference>
<comment type="similarity">
    <text evidence="1">Belongs to the adrenodoxin/putidaredoxin family.</text>
</comment>
<evidence type="ECO:0000256" key="5">
    <source>
        <dbReference type="ARBA" id="ARBA00023014"/>
    </source>
</evidence>
<feature type="domain" description="2Fe-2S ferredoxin-type" evidence="7">
    <location>
        <begin position="2"/>
        <end position="105"/>
    </location>
</feature>
<dbReference type="Pfam" id="PF00111">
    <property type="entry name" value="Fer2"/>
    <property type="match status" value="1"/>
</dbReference>
<evidence type="ECO:0000259" key="7">
    <source>
        <dbReference type="PROSITE" id="PS51085"/>
    </source>
</evidence>
<comment type="cofactor">
    <cofactor evidence="6">
        <name>[2Fe-2S] cluster</name>
        <dbReference type="ChEBI" id="CHEBI:190135"/>
    </cofactor>
</comment>
<dbReference type="Proteomes" id="UP000070700">
    <property type="component" value="Unassembled WGS sequence"/>
</dbReference>
<dbReference type="PROSITE" id="PS51085">
    <property type="entry name" value="2FE2S_FER_2"/>
    <property type="match status" value="1"/>
</dbReference>
<dbReference type="STRING" id="149040.A0A194XNI6"/>
<dbReference type="GO" id="GO:0140647">
    <property type="term" value="P:P450-containing electron transport chain"/>
    <property type="evidence" value="ECO:0007669"/>
    <property type="project" value="InterPro"/>
</dbReference>
<dbReference type="GO" id="GO:0005739">
    <property type="term" value="C:mitochondrion"/>
    <property type="evidence" value="ECO:0007669"/>
    <property type="project" value="TreeGrafter"/>
</dbReference>
<keyword evidence="5" id="KW-0411">Iron-sulfur</keyword>
<keyword evidence="3" id="KW-0479">Metal-binding</keyword>
<dbReference type="PRINTS" id="PR00355">
    <property type="entry name" value="ADRENODOXIN"/>
</dbReference>
<keyword evidence="9" id="KW-1185">Reference proteome</keyword>
<dbReference type="GO" id="GO:0046872">
    <property type="term" value="F:metal ion binding"/>
    <property type="evidence" value="ECO:0007669"/>
    <property type="project" value="UniProtKB-KW"/>
</dbReference>
<dbReference type="OrthoDB" id="268593at2759"/>
<dbReference type="InterPro" id="IPR012675">
    <property type="entry name" value="Beta-grasp_dom_sf"/>
</dbReference>
<dbReference type="InParanoid" id="A0A194XNI6"/>
<evidence type="ECO:0000256" key="6">
    <source>
        <dbReference type="ARBA" id="ARBA00034078"/>
    </source>
</evidence>
<protein>
    <submittedName>
        <fullName evidence="8">2Fe-2S ferredoxin-like protein</fullName>
    </submittedName>
</protein>
<dbReference type="GeneID" id="28818575"/>
<proteinExistence type="inferred from homology"/>
<dbReference type="AlphaFoldDB" id="A0A194XNI6"/>
<keyword evidence="2" id="KW-0001">2Fe-2S</keyword>
<evidence type="ECO:0000313" key="8">
    <source>
        <dbReference type="EMBL" id="KUJ21669.1"/>
    </source>
</evidence>
<name>A0A194XNI6_MOLSC</name>
<gene>
    <name evidence="8" type="ORF">LY89DRAFT_576667</name>
</gene>
<evidence type="ECO:0000256" key="4">
    <source>
        <dbReference type="ARBA" id="ARBA00023004"/>
    </source>
</evidence>
<accession>A0A194XNI6</accession>
<feature type="non-terminal residue" evidence="8">
    <location>
        <position position="1"/>
    </location>
</feature>
<evidence type="ECO:0000313" key="9">
    <source>
        <dbReference type="Proteomes" id="UP000070700"/>
    </source>
</evidence>
<dbReference type="Gene3D" id="3.10.20.30">
    <property type="match status" value="1"/>
</dbReference>
<dbReference type="EMBL" id="KQ947407">
    <property type="protein sequence ID" value="KUJ21669.1"/>
    <property type="molecule type" value="Genomic_DNA"/>
</dbReference>
<evidence type="ECO:0000256" key="2">
    <source>
        <dbReference type="ARBA" id="ARBA00022714"/>
    </source>
</evidence>
<evidence type="ECO:0000256" key="1">
    <source>
        <dbReference type="ARBA" id="ARBA00010914"/>
    </source>
</evidence>
<dbReference type="InterPro" id="IPR001041">
    <property type="entry name" value="2Fe-2S_ferredoxin-type"/>
</dbReference>
<dbReference type="GO" id="GO:0009055">
    <property type="term" value="F:electron transfer activity"/>
    <property type="evidence" value="ECO:0007669"/>
    <property type="project" value="TreeGrafter"/>
</dbReference>
<keyword evidence="4" id="KW-0408">Iron</keyword>
<sequence>RRAIFFTDSNGKRHACKAIDGESVLDVAKSYNLEVEGACQGDCACSTCHVIVTSKLHYDALDSPTEREEDMLDLAFGLTVTSRLGCQIHMAPALDGIELKLPGIIQEKSVSL</sequence>
<dbReference type="GO" id="GO:0051537">
    <property type="term" value="F:2 iron, 2 sulfur cluster binding"/>
    <property type="evidence" value="ECO:0007669"/>
    <property type="project" value="UniProtKB-KW"/>
</dbReference>